<dbReference type="Pfam" id="PF08016">
    <property type="entry name" value="PKD_channel"/>
    <property type="match status" value="1"/>
</dbReference>
<dbReference type="AlphaFoldDB" id="A0A6A5A989"/>
<dbReference type="EMBL" id="VJMI01013724">
    <property type="protein sequence ID" value="KAF0747021.1"/>
    <property type="molecule type" value="Genomic_DNA"/>
</dbReference>
<name>A0A6A5A989_APHAT</name>
<proteinExistence type="predicted"/>
<dbReference type="InterPro" id="IPR013122">
    <property type="entry name" value="PKD1_2_channel"/>
</dbReference>
<dbReference type="GO" id="GO:0016020">
    <property type="term" value="C:membrane"/>
    <property type="evidence" value="ECO:0007669"/>
    <property type="project" value="UniProtKB-SubCell"/>
</dbReference>
<evidence type="ECO:0000256" key="1">
    <source>
        <dbReference type="ARBA" id="ARBA00004141"/>
    </source>
</evidence>
<evidence type="ECO:0000313" key="8">
    <source>
        <dbReference type="Proteomes" id="UP000469452"/>
    </source>
</evidence>
<protein>
    <recommendedName>
        <fullName evidence="6">Polycystin cation channel PKD1/PKD2 domain-containing protein</fullName>
    </recommendedName>
</protein>
<organism evidence="7 8">
    <name type="scientific">Aphanomyces astaci</name>
    <name type="common">Crayfish plague agent</name>
    <dbReference type="NCBI Taxonomy" id="112090"/>
    <lineage>
        <taxon>Eukaryota</taxon>
        <taxon>Sar</taxon>
        <taxon>Stramenopiles</taxon>
        <taxon>Oomycota</taxon>
        <taxon>Saprolegniomycetes</taxon>
        <taxon>Saprolegniales</taxon>
        <taxon>Verrucalvaceae</taxon>
        <taxon>Aphanomyces</taxon>
    </lineage>
</organism>
<feature type="domain" description="Polycystin cation channel PKD1/PKD2" evidence="6">
    <location>
        <begin position="6"/>
        <end position="45"/>
    </location>
</feature>
<feature type="transmembrane region" description="Helical" evidence="5">
    <location>
        <begin position="26"/>
        <end position="44"/>
    </location>
</feature>
<accession>A0A6A5A989</accession>
<evidence type="ECO:0000256" key="3">
    <source>
        <dbReference type="ARBA" id="ARBA00022989"/>
    </source>
</evidence>
<gene>
    <name evidence="7" type="ORF">AaE_007895</name>
</gene>
<evidence type="ECO:0000256" key="5">
    <source>
        <dbReference type="SAM" id="Phobius"/>
    </source>
</evidence>
<keyword evidence="2 5" id="KW-0812">Transmembrane</keyword>
<reference evidence="7 8" key="1">
    <citation type="submission" date="2019-06" db="EMBL/GenBank/DDBJ databases">
        <title>Genomics analysis of Aphanomyces spp. identifies a new class of oomycete effector associated with host adaptation.</title>
        <authorList>
            <person name="Gaulin E."/>
        </authorList>
    </citation>
    <scope>NUCLEOTIDE SEQUENCE [LARGE SCALE GENOMIC DNA]</scope>
    <source>
        <strain evidence="7 8">E</strain>
    </source>
</reference>
<sequence>MVDSYTLLHIVTGEMSLTDLRLANRVLGPFFFISFVFLMMFIILRNPDPLSNVVEHFHRDRVGRYCKVVAHHTSYTDTKKELHLMKEMALDTLSKEIAHHFLHEFVYRVPILGVHVFQPLIEGTSKAIAKVNLNATEVTRVLHIRS</sequence>
<evidence type="ECO:0000259" key="6">
    <source>
        <dbReference type="Pfam" id="PF08016"/>
    </source>
</evidence>
<comment type="subcellular location">
    <subcellularLocation>
        <location evidence="1">Membrane</location>
        <topology evidence="1">Multi-pass membrane protein</topology>
    </subcellularLocation>
</comment>
<comment type="caution">
    <text evidence="7">The sequence shown here is derived from an EMBL/GenBank/DDBJ whole genome shotgun (WGS) entry which is preliminary data.</text>
</comment>
<evidence type="ECO:0000313" key="7">
    <source>
        <dbReference type="EMBL" id="KAF0747021.1"/>
    </source>
</evidence>
<keyword evidence="3 5" id="KW-1133">Transmembrane helix</keyword>
<evidence type="ECO:0000256" key="2">
    <source>
        <dbReference type="ARBA" id="ARBA00022692"/>
    </source>
</evidence>
<dbReference type="Proteomes" id="UP000469452">
    <property type="component" value="Unassembled WGS sequence"/>
</dbReference>
<keyword evidence="4 5" id="KW-0472">Membrane</keyword>
<evidence type="ECO:0000256" key="4">
    <source>
        <dbReference type="ARBA" id="ARBA00023136"/>
    </source>
</evidence>